<dbReference type="GO" id="GO:0006839">
    <property type="term" value="P:mitochondrial transport"/>
    <property type="evidence" value="ECO:0007669"/>
    <property type="project" value="TreeGrafter"/>
</dbReference>
<dbReference type="SUPFAM" id="SSF51556">
    <property type="entry name" value="Metallo-dependent hydrolases"/>
    <property type="match status" value="1"/>
</dbReference>
<evidence type="ECO:0000313" key="9">
    <source>
        <dbReference type="Proteomes" id="UP001501920"/>
    </source>
</evidence>
<keyword evidence="5 7" id="KW-0472">Membrane</keyword>
<dbReference type="Ensembl" id="ENSPNAT00000052158.1">
    <property type="protein sequence ID" value="ENSPNAP00000061560.1"/>
    <property type="gene ID" value="ENSPNAG00000028734.2"/>
</dbReference>
<evidence type="ECO:0000256" key="3">
    <source>
        <dbReference type="ARBA" id="ARBA00022692"/>
    </source>
</evidence>
<dbReference type="GeneTree" id="ENSGT01030000234625"/>
<dbReference type="GO" id="GO:0020037">
    <property type="term" value="F:heme binding"/>
    <property type="evidence" value="ECO:0007669"/>
    <property type="project" value="TreeGrafter"/>
</dbReference>
<evidence type="ECO:0000256" key="1">
    <source>
        <dbReference type="ARBA" id="ARBA00004141"/>
    </source>
</evidence>
<dbReference type="CDD" id="cd01310">
    <property type="entry name" value="TatD_DNAse"/>
    <property type="match status" value="1"/>
</dbReference>
<dbReference type="PANTHER" id="PTHR10924:SF2">
    <property type="entry name" value="HEME TRANSPORTER FLVCR1"/>
    <property type="match status" value="1"/>
</dbReference>
<accession>A0AAR2KBA7</accession>
<reference evidence="8 9" key="1">
    <citation type="submission" date="2020-10" db="EMBL/GenBank/DDBJ databases">
        <title>Pygocentrus nattereri (red-bellied piranha) genome, fPygNat1, primary haplotype.</title>
        <authorList>
            <person name="Myers G."/>
            <person name="Meyer A."/>
            <person name="Karagic N."/>
            <person name="Pippel M."/>
            <person name="Winkler S."/>
            <person name="Tracey A."/>
            <person name="Wood J."/>
            <person name="Formenti G."/>
            <person name="Howe K."/>
            <person name="Fedrigo O."/>
            <person name="Jarvis E.D."/>
        </authorList>
    </citation>
    <scope>NUCLEOTIDE SEQUENCE [LARGE SCALE GENOMIC DNA]</scope>
</reference>
<dbReference type="SUPFAM" id="SSF103473">
    <property type="entry name" value="MFS general substrate transporter"/>
    <property type="match status" value="1"/>
</dbReference>
<dbReference type="InterPro" id="IPR001130">
    <property type="entry name" value="TatD-like"/>
</dbReference>
<dbReference type="GO" id="GO:0005739">
    <property type="term" value="C:mitochondrion"/>
    <property type="evidence" value="ECO:0007669"/>
    <property type="project" value="TreeGrafter"/>
</dbReference>
<reference evidence="8" key="2">
    <citation type="submission" date="2025-08" db="UniProtKB">
        <authorList>
            <consortium name="Ensembl"/>
        </authorList>
    </citation>
    <scope>IDENTIFICATION</scope>
</reference>
<keyword evidence="3 7" id="KW-0812">Transmembrane</keyword>
<gene>
    <name evidence="8" type="primary">FLVCR1</name>
</gene>
<comment type="subcellular location">
    <subcellularLocation>
        <location evidence="1">Membrane</location>
        <topology evidence="1">Multi-pass membrane protein</topology>
    </subcellularLocation>
</comment>
<feature type="compositionally biased region" description="Low complexity" evidence="6">
    <location>
        <begin position="521"/>
        <end position="533"/>
    </location>
</feature>
<dbReference type="GO" id="GO:0016788">
    <property type="term" value="F:hydrolase activity, acting on ester bonds"/>
    <property type="evidence" value="ECO:0007669"/>
    <property type="project" value="InterPro"/>
</dbReference>
<dbReference type="FunFam" id="1.20.1250.20:FF:000092">
    <property type="entry name" value="Feline leukemia virus subgroup C receptor-related protein 2 isoform 1"/>
    <property type="match status" value="1"/>
</dbReference>
<dbReference type="GO" id="GO:0016020">
    <property type="term" value="C:membrane"/>
    <property type="evidence" value="ECO:0007669"/>
    <property type="project" value="UniProtKB-SubCell"/>
</dbReference>
<dbReference type="InterPro" id="IPR011701">
    <property type="entry name" value="MFS"/>
</dbReference>
<dbReference type="InterPro" id="IPR032466">
    <property type="entry name" value="Metal_Hydrolase"/>
</dbReference>
<dbReference type="Gene3D" id="1.20.1250.20">
    <property type="entry name" value="MFS general substrate transporter like domains"/>
    <property type="match status" value="1"/>
</dbReference>
<dbReference type="InterPro" id="IPR049680">
    <property type="entry name" value="FLVCR1-2_SLC49-like"/>
</dbReference>
<feature type="transmembrane region" description="Helical" evidence="7">
    <location>
        <begin position="347"/>
        <end position="367"/>
    </location>
</feature>
<dbReference type="GO" id="GO:0015232">
    <property type="term" value="F:heme transmembrane transporter activity"/>
    <property type="evidence" value="ECO:0007669"/>
    <property type="project" value="TreeGrafter"/>
</dbReference>
<evidence type="ECO:0000256" key="7">
    <source>
        <dbReference type="SAM" id="Phobius"/>
    </source>
</evidence>
<feature type="transmembrane region" description="Helical" evidence="7">
    <location>
        <begin position="309"/>
        <end position="327"/>
    </location>
</feature>
<dbReference type="Proteomes" id="UP001501920">
    <property type="component" value="Chromosome 4"/>
</dbReference>
<feature type="region of interest" description="Disordered" evidence="6">
    <location>
        <begin position="499"/>
        <end position="533"/>
    </location>
</feature>
<evidence type="ECO:0000256" key="2">
    <source>
        <dbReference type="ARBA" id="ARBA00009275"/>
    </source>
</evidence>
<evidence type="ECO:0008006" key="10">
    <source>
        <dbReference type="Google" id="ProtNLM"/>
    </source>
</evidence>
<proteinExistence type="inferred from homology"/>
<evidence type="ECO:0000256" key="5">
    <source>
        <dbReference type="ARBA" id="ARBA00023136"/>
    </source>
</evidence>
<feature type="transmembrane region" description="Helical" evidence="7">
    <location>
        <begin position="379"/>
        <end position="396"/>
    </location>
</feature>
<dbReference type="Pfam" id="PF01026">
    <property type="entry name" value="TatD_DNase"/>
    <property type="match status" value="1"/>
</dbReference>
<name>A0AAR2KBA7_PYGNA</name>
<organism evidence="8 9">
    <name type="scientific">Pygocentrus nattereri</name>
    <name type="common">Red-bellied piranha</name>
    <dbReference type="NCBI Taxonomy" id="42514"/>
    <lineage>
        <taxon>Eukaryota</taxon>
        <taxon>Metazoa</taxon>
        <taxon>Chordata</taxon>
        <taxon>Craniata</taxon>
        <taxon>Vertebrata</taxon>
        <taxon>Euteleostomi</taxon>
        <taxon>Actinopterygii</taxon>
        <taxon>Neopterygii</taxon>
        <taxon>Teleostei</taxon>
        <taxon>Ostariophysi</taxon>
        <taxon>Characiformes</taxon>
        <taxon>Characoidei</taxon>
        <taxon>Pygocentrus</taxon>
    </lineage>
</organism>
<feature type="transmembrane region" description="Helical" evidence="7">
    <location>
        <begin position="252"/>
        <end position="272"/>
    </location>
</feature>
<dbReference type="Pfam" id="PF07690">
    <property type="entry name" value="MFS_1"/>
    <property type="match status" value="1"/>
</dbReference>
<keyword evidence="9" id="KW-1185">Reference proteome</keyword>
<comment type="similarity">
    <text evidence="2">Belongs to the metallo-dependent hydrolases superfamily. TatD-type hydrolase family.</text>
</comment>
<dbReference type="InterPro" id="IPR036259">
    <property type="entry name" value="MFS_trans_sf"/>
</dbReference>
<sequence>MDGRLVDSHCHMSADEFAQDLNDVIERAQQAGVKALIAVTEGASEFGRVIQLSKIYPRLVFPCFGIHPLQGSEQALHSVRTQDLETVLPLFQTYGDDIVAVGEIGLDFTPWYAPTVLERDEQLMVFKRQLEISKELELPVNVHSRSAAKVTIATMKEQGIRHALLHNFAGRPSVAMEGLQAGYYFSFPPAVSRNDQRTKLIKQIPLERICLETDSPALGPEKHLGVAIGFLLPPVLVPNTPDKELMGRNISIMFYGTAAVSTLLFILTVIVIQDRPPLPPSQAQAVLPTGPAEDYSYKKSIINLFRNKPFLLLLISYGIMTGSFYSVSTLLNQMIITHHPGEELNTGRIGLTLVVAGMVGSILCGLWLDHTKTYKMTTLIVYVLSFIGMLVFTFTLDLQQLLVVFFTAGVLGFFMTGYLPIGFEFGVEITYPESEGTSSGLLNAFAQVFGIIFTFIQGMLTTDYNPQAGNIFICAWIFLGIILTALIKSELKRHGANMGNSKGQMVPTECPSEKISNGVKLGSSSSLSHETSL</sequence>
<protein>
    <recommendedName>
        <fullName evidence="10">Major facilitator superfamily (MFS) profile domain-containing protein</fullName>
    </recommendedName>
</protein>
<dbReference type="GO" id="GO:0030218">
    <property type="term" value="P:erythrocyte differentiation"/>
    <property type="evidence" value="ECO:0007669"/>
    <property type="project" value="TreeGrafter"/>
</dbReference>
<feature type="transmembrane region" description="Helical" evidence="7">
    <location>
        <begin position="402"/>
        <end position="421"/>
    </location>
</feature>
<reference evidence="8" key="3">
    <citation type="submission" date="2025-09" db="UniProtKB">
        <authorList>
            <consortium name="Ensembl"/>
        </authorList>
    </citation>
    <scope>IDENTIFICATION</scope>
</reference>
<evidence type="ECO:0000256" key="4">
    <source>
        <dbReference type="ARBA" id="ARBA00022989"/>
    </source>
</evidence>
<evidence type="ECO:0000313" key="8">
    <source>
        <dbReference type="Ensembl" id="ENSPNAP00000061560.1"/>
    </source>
</evidence>
<dbReference type="PANTHER" id="PTHR10924">
    <property type="entry name" value="MAJOR FACILITATOR SUPERFAMILY PROTEIN-RELATED"/>
    <property type="match status" value="1"/>
</dbReference>
<feature type="transmembrane region" description="Helical" evidence="7">
    <location>
        <begin position="468"/>
        <end position="487"/>
    </location>
</feature>
<feature type="transmembrane region" description="Helical" evidence="7">
    <location>
        <begin position="441"/>
        <end position="462"/>
    </location>
</feature>
<dbReference type="Gene3D" id="3.20.20.140">
    <property type="entry name" value="Metal-dependent hydrolases"/>
    <property type="match status" value="1"/>
</dbReference>
<dbReference type="GO" id="GO:0097037">
    <property type="term" value="P:heme export"/>
    <property type="evidence" value="ECO:0007669"/>
    <property type="project" value="TreeGrafter"/>
</dbReference>
<evidence type="ECO:0000256" key="6">
    <source>
        <dbReference type="SAM" id="MobiDB-lite"/>
    </source>
</evidence>
<keyword evidence="4 7" id="KW-1133">Transmembrane helix</keyword>
<dbReference type="AlphaFoldDB" id="A0AAR2KBA7"/>